<dbReference type="EMBL" id="LJCQ01000134">
    <property type="protein sequence ID" value="KPV47092.1"/>
    <property type="molecule type" value="Genomic_DNA"/>
</dbReference>
<dbReference type="OrthoDB" id="374390at2157"/>
<evidence type="ECO:0000313" key="3">
    <source>
        <dbReference type="Proteomes" id="UP000050320"/>
    </source>
</evidence>
<dbReference type="EMBL" id="LKBG01000252">
    <property type="protein sequence ID" value="KQB34191.1"/>
    <property type="molecule type" value="Genomic_DNA"/>
</dbReference>
<accession>A0A0Q0VS96</accession>
<organism evidence="2 3">
    <name type="scientific">Acidiplasma aeolicum</name>
    <dbReference type="NCBI Taxonomy" id="507754"/>
    <lineage>
        <taxon>Archaea</taxon>
        <taxon>Methanobacteriati</taxon>
        <taxon>Thermoplasmatota</taxon>
        <taxon>Thermoplasmata</taxon>
        <taxon>Thermoplasmatales</taxon>
        <taxon>Ferroplasmaceae</taxon>
        <taxon>Acidiplasma</taxon>
    </lineage>
</organism>
<keyword evidence="3" id="KW-1185">Reference proteome</keyword>
<dbReference type="PATRIC" id="fig|507754.4.peg.1024"/>
<reference evidence="1 4" key="1">
    <citation type="submission" date="2015-09" db="EMBL/GenBank/DDBJ databases">
        <title>Draft genome sequence of Acidiplasma aeolicum DSM 18409.</title>
        <authorList>
            <person name="Hemp J."/>
        </authorList>
    </citation>
    <scope>NUCLEOTIDE SEQUENCE [LARGE SCALE GENOMIC DNA]</scope>
    <source>
        <strain evidence="1 4">V</strain>
    </source>
</reference>
<comment type="caution">
    <text evidence="2">The sequence shown here is derived from an EMBL/GenBank/DDBJ whole genome shotgun (WGS) entry which is preliminary data.</text>
</comment>
<sequence length="84" mass="9791">MTYTDIFYLGPEMNVCGYYGDYKLIPGKITVESWMADILINHGYGLSLKPGDESYERRNKKYNKKVRAGHKENIQKGGELKWRI</sequence>
<dbReference type="Proteomes" id="UP000050320">
    <property type="component" value="Unassembled WGS sequence"/>
</dbReference>
<dbReference type="Proteomes" id="UP000050515">
    <property type="component" value="Unassembled WGS sequence"/>
</dbReference>
<evidence type="ECO:0000313" key="1">
    <source>
        <dbReference type="EMBL" id="KPV47092.1"/>
    </source>
</evidence>
<name>A0A0Q0VS96_9ARCH</name>
<evidence type="ECO:0000313" key="4">
    <source>
        <dbReference type="Proteomes" id="UP000050515"/>
    </source>
</evidence>
<dbReference type="RefSeq" id="WP_054963979.1">
    <property type="nucleotide sequence ID" value="NZ_LJCQ01000134.1"/>
</dbReference>
<evidence type="ECO:0000313" key="2">
    <source>
        <dbReference type="EMBL" id="KQB34191.1"/>
    </source>
</evidence>
<gene>
    <name evidence="2" type="ORF">AOG54_05545</name>
    <name evidence="1" type="ORF">SE19_02570</name>
</gene>
<reference evidence="2 3" key="2">
    <citation type="submission" date="2015-09" db="EMBL/GenBank/DDBJ databases">
        <title>Heavy metals and arsenic resistance mechanisms in polyextremophilic archaea of the family Ferroplasmaceae.</title>
        <authorList>
            <person name="Bulaev A.G."/>
            <person name="Kanygina A.V."/>
        </authorList>
    </citation>
    <scope>NUCLEOTIDE SEQUENCE [LARGE SCALE GENOMIC DNA]</scope>
    <source>
        <strain evidence="2 3">VT</strain>
    </source>
</reference>
<proteinExistence type="predicted"/>
<protein>
    <submittedName>
        <fullName evidence="2">Uncharacterized protein</fullName>
    </submittedName>
</protein>
<dbReference type="AlphaFoldDB" id="A0A0Q0VS96"/>